<dbReference type="PANTHER" id="PTHR31302">
    <property type="entry name" value="TRANSMEMBRANE PROTEIN WITH METALLOPHOSPHOESTERASE DOMAIN-RELATED"/>
    <property type="match status" value="1"/>
</dbReference>
<evidence type="ECO:0000256" key="1">
    <source>
        <dbReference type="ARBA" id="ARBA00022723"/>
    </source>
</evidence>
<sequence>MAKMIGRRGVLAGLGGLAAAGVLGAGYGLGVEPFLRLAVQRHRVAPAGWPPGLSLRVVLLADLHAGAPLMDEARIERIVAAANALDPDLTLLLGDYGPSIRLVSRVLAHADVARRLAALRARHGVFAINGNHDWWEDREAMRIGRGAVPSIARALDGAGIPVLRNAVLRAGPVLVGGLDSSWAFGLRRGADDLPRLMDQVAGDAPLLLMAHEPDMFESVPARVAATFSGHTHGGQVRLMGWSPVVPSRHGNRYAWGHVREGGRDLVVSGGLGVSTLPVRFGVPPEVTLVELSA</sequence>
<organism evidence="4 5">
    <name type="scientific">Roseomonas nitratireducens</name>
    <dbReference type="NCBI Taxonomy" id="2820810"/>
    <lineage>
        <taxon>Bacteria</taxon>
        <taxon>Pseudomonadati</taxon>
        <taxon>Pseudomonadota</taxon>
        <taxon>Alphaproteobacteria</taxon>
        <taxon>Acetobacterales</taxon>
        <taxon>Roseomonadaceae</taxon>
        <taxon>Roseomonas</taxon>
    </lineage>
</organism>
<dbReference type="RefSeq" id="WP_209352314.1">
    <property type="nucleotide sequence ID" value="NZ_JAGIYZ010000012.1"/>
</dbReference>
<dbReference type="InterPro" id="IPR051158">
    <property type="entry name" value="Metallophosphoesterase_sf"/>
</dbReference>
<evidence type="ECO:0000259" key="3">
    <source>
        <dbReference type="Pfam" id="PF00149"/>
    </source>
</evidence>
<feature type="domain" description="Calcineurin-like phosphoesterase" evidence="3">
    <location>
        <begin position="55"/>
        <end position="232"/>
    </location>
</feature>
<dbReference type="EMBL" id="JAGIYZ010000012">
    <property type="protein sequence ID" value="MBP0464920.1"/>
    <property type="molecule type" value="Genomic_DNA"/>
</dbReference>
<dbReference type="PANTHER" id="PTHR31302:SF31">
    <property type="entry name" value="PHOSPHODIESTERASE YAEI"/>
    <property type="match status" value="1"/>
</dbReference>
<dbReference type="PROSITE" id="PS51318">
    <property type="entry name" value="TAT"/>
    <property type="match status" value="1"/>
</dbReference>
<dbReference type="SUPFAM" id="SSF56300">
    <property type="entry name" value="Metallo-dependent phosphatases"/>
    <property type="match status" value="1"/>
</dbReference>
<dbReference type="Gene3D" id="3.60.21.10">
    <property type="match status" value="1"/>
</dbReference>
<dbReference type="Proteomes" id="UP000680815">
    <property type="component" value="Unassembled WGS sequence"/>
</dbReference>
<comment type="caution">
    <text evidence="4">The sequence shown here is derived from an EMBL/GenBank/DDBJ whole genome shotgun (WGS) entry which is preliminary data.</text>
</comment>
<dbReference type="InterPro" id="IPR006311">
    <property type="entry name" value="TAT_signal"/>
</dbReference>
<reference evidence="4 5" key="1">
    <citation type="submission" date="2021-03" db="EMBL/GenBank/DDBJ databases">
        <authorList>
            <person name="So Y."/>
        </authorList>
    </citation>
    <scope>NUCLEOTIDE SEQUENCE [LARGE SCALE GENOMIC DNA]</scope>
    <source>
        <strain evidence="4 5">PWR1</strain>
    </source>
</reference>
<dbReference type="Pfam" id="PF00149">
    <property type="entry name" value="Metallophos"/>
    <property type="match status" value="1"/>
</dbReference>
<keyword evidence="1" id="KW-0479">Metal-binding</keyword>
<dbReference type="InterPro" id="IPR004843">
    <property type="entry name" value="Calcineurin-like_PHP"/>
</dbReference>
<protein>
    <submittedName>
        <fullName evidence="4">Metallophosphoesterase</fullName>
    </submittedName>
</protein>
<proteinExistence type="predicted"/>
<gene>
    <name evidence="4" type="ORF">J5Y09_13440</name>
</gene>
<keyword evidence="5" id="KW-1185">Reference proteome</keyword>
<dbReference type="InterPro" id="IPR029052">
    <property type="entry name" value="Metallo-depent_PP-like"/>
</dbReference>
<keyword evidence="2" id="KW-0378">Hydrolase</keyword>
<evidence type="ECO:0000256" key="2">
    <source>
        <dbReference type="ARBA" id="ARBA00022801"/>
    </source>
</evidence>
<evidence type="ECO:0000313" key="5">
    <source>
        <dbReference type="Proteomes" id="UP000680815"/>
    </source>
</evidence>
<name>A0ABS4AU82_9PROT</name>
<evidence type="ECO:0000313" key="4">
    <source>
        <dbReference type="EMBL" id="MBP0464920.1"/>
    </source>
</evidence>
<accession>A0ABS4AU82</accession>